<accession>A0AA38BZV4</accession>
<dbReference type="EMBL" id="JAHRHJ020003477">
    <property type="protein sequence ID" value="KAH9291650.1"/>
    <property type="molecule type" value="Genomic_DNA"/>
</dbReference>
<comment type="caution">
    <text evidence="1">The sequence shown here is derived from an EMBL/GenBank/DDBJ whole genome shotgun (WGS) entry which is preliminary data.</text>
</comment>
<name>A0AA38BZV4_TAXCH</name>
<protein>
    <submittedName>
        <fullName evidence="1">Uncharacterized protein</fullName>
    </submittedName>
</protein>
<dbReference type="Proteomes" id="UP000824469">
    <property type="component" value="Unassembled WGS sequence"/>
</dbReference>
<sequence length="135" mass="15356">TSPLTLFMTVTKVFSVTRWKDFPPTINEGLFVAVIKEFPATTMLFVSEKMQCYSYSHVWDSKNGPLEVHHMKGNYEEDASIGRELNDMSMRHDGAVVGMLVEALDFINMFVLCAGPKMEMIEKKRHKCGSVQHAH</sequence>
<proteinExistence type="predicted"/>
<dbReference type="AlphaFoldDB" id="A0AA38BZV4"/>
<feature type="non-terminal residue" evidence="1">
    <location>
        <position position="1"/>
    </location>
</feature>
<organism evidence="1 2">
    <name type="scientific">Taxus chinensis</name>
    <name type="common">Chinese yew</name>
    <name type="synonym">Taxus wallichiana var. chinensis</name>
    <dbReference type="NCBI Taxonomy" id="29808"/>
    <lineage>
        <taxon>Eukaryota</taxon>
        <taxon>Viridiplantae</taxon>
        <taxon>Streptophyta</taxon>
        <taxon>Embryophyta</taxon>
        <taxon>Tracheophyta</taxon>
        <taxon>Spermatophyta</taxon>
        <taxon>Pinopsida</taxon>
        <taxon>Pinidae</taxon>
        <taxon>Conifers II</taxon>
        <taxon>Cupressales</taxon>
        <taxon>Taxaceae</taxon>
        <taxon>Taxus</taxon>
    </lineage>
</organism>
<gene>
    <name evidence="1" type="ORF">KI387_043164</name>
</gene>
<evidence type="ECO:0000313" key="1">
    <source>
        <dbReference type="EMBL" id="KAH9291650.1"/>
    </source>
</evidence>
<keyword evidence="2" id="KW-1185">Reference proteome</keyword>
<feature type="non-terminal residue" evidence="1">
    <location>
        <position position="135"/>
    </location>
</feature>
<reference evidence="1 2" key="1">
    <citation type="journal article" date="2021" name="Nat. Plants">
        <title>The Taxus genome provides insights into paclitaxel biosynthesis.</title>
        <authorList>
            <person name="Xiong X."/>
            <person name="Gou J."/>
            <person name="Liao Q."/>
            <person name="Li Y."/>
            <person name="Zhou Q."/>
            <person name="Bi G."/>
            <person name="Li C."/>
            <person name="Du R."/>
            <person name="Wang X."/>
            <person name="Sun T."/>
            <person name="Guo L."/>
            <person name="Liang H."/>
            <person name="Lu P."/>
            <person name="Wu Y."/>
            <person name="Zhang Z."/>
            <person name="Ro D.K."/>
            <person name="Shang Y."/>
            <person name="Huang S."/>
            <person name="Yan J."/>
        </authorList>
    </citation>
    <scope>NUCLEOTIDE SEQUENCE [LARGE SCALE GENOMIC DNA]</scope>
    <source>
        <strain evidence="1">Ta-2019</strain>
    </source>
</reference>
<evidence type="ECO:0000313" key="2">
    <source>
        <dbReference type="Proteomes" id="UP000824469"/>
    </source>
</evidence>